<evidence type="ECO:0000313" key="9">
    <source>
        <dbReference type="Proteomes" id="UP000509684"/>
    </source>
</evidence>
<evidence type="ECO:0000256" key="3">
    <source>
        <dbReference type="ARBA" id="ARBA00022989"/>
    </source>
</evidence>
<dbReference type="EMBL" id="JDST02000080">
    <property type="protein sequence ID" value="KFB75608.1"/>
    <property type="molecule type" value="Genomic_DNA"/>
</dbReference>
<name>A0A080M309_9PROT</name>
<keyword evidence="8" id="KW-1185">Reference proteome</keyword>
<evidence type="ECO:0000256" key="2">
    <source>
        <dbReference type="ARBA" id="ARBA00022692"/>
    </source>
</evidence>
<dbReference type="STRING" id="1453999.AW06_003320"/>
<dbReference type="RefSeq" id="WP_034951572.1">
    <property type="nucleotide sequence ID" value="NZ_JDST02000080.1"/>
</dbReference>
<reference evidence="6 8" key="1">
    <citation type="submission" date="2014-02" db="EMBL/GenBank/DDBJ databases">
        <title>Expanding our view of genomic diversity in Candidatus Accumulibacter clades.</title>
        <authorList>
            <person name="Skennerton C.T."/>
            <person name="Barr J.J."/>
            <person name="Slater F.R."/>
            <person name="Bond P.L."/>
            <person name="Tyson G.W."/>
        </authorList>
    </citation>
    <scope>NUCLEOTIDE SEQUENCE [LARGE SCALE GENOMIC DNA]</scope>
    <source>
        <strain evidence="8">SK-02</strain>
    </source>
</reference>
<dbReference type="PANTHER" id="PTHR36926:SF1">
    <property type="entry name" value="COLICIN V PRODUCTION PROTEIN"/>
    <property type="match status" value="1"/>
</dbReference>
<dbReference type="Proteomes" id="UP000021315">
    <property type="component" value="Unassembled WGS sequence"/>
</dbReference>
<keyword evidence="3 5" id="KW-1133">Transmembrane helix</keyword>
<dbReference type="Proteomes" id="UP000509684">
    <property type="component" value="Chromosome"/>
</dbReference>
<evidence type="ECO:0000313" key="7">
    <source>
        <dbReference type="EMBL" id="QLH48539.1"/>
    </source>
</evidence>
<evidence type="ECO:0000256" key="1">
    <source>
        <dbReference type="ARBA" id="ARBA00004141"/>
    </source>
</evidence>
<dbReference type="GO" id="GO:0016020">
    <property type="term" value="C:membrane"/>
    <property type="evidence" value="ECO:0007669"/>
    <property type="project" value="UniProtKB-SubCell"/>
</dbReference>
<feature type="transmembrane region" description="Helical" evidence="5">
    <location>
        <begin position="6"/>
        <end position="24"/>
    </location>
</feature>
<reference evidence="7 9" key="2">
    <citation type="journal article" date="2019" name="Microbiome">
        <title>Annotated bacterial chromosomes from frame-shift-corrected long-read metagenomic data.</title>
        <authorList>
            <person name="Arumugam K."/>
            <person name="Bagci C."/>
            <person name="Bessarab I."/>
            <person name="Beier S."/>
            <person name="Buchfink B."/>
            <person name="Gorska A."/>
            <person name="Qiu G."/>
            <person name="Huson D.H."/>
            <person name="Williams R.B.H."/>
        </authorList>
    </citation>
    <scope>NUCLEOTIDE SEQUENCE [LARGE SCALE GENOMIC DNA]</scope>
    <source>
        <strain evidence="7">SSA1</strain>
    </source>
</reference>
<dbReference type="GO" id="GO:0009403">
    <property type="term" value="P:toxin biosynthetic process"/>
    <property type="evidence" value="ECO:0007669"/>
    <property type="project" value="InterPro"/>
</dbReference>
<evidence type="ECO:0000313" key="8">
    <source>
        <dbReference type="Proteomes" id="UP000021315"/>
    </source>
</evidence>
<evidence type="ECO:0000313" key="6">
    <source>
        <dbReference type="EMBL" id="KFB75608.1"/>
    </source>
</evidence>
<evidence type="ECO:0000256" key="5">
    <source>
        <dbReference type="SAM" id="Phobius"/>
    </source>
</evidence>
<dbReference type="EMBL" id="CP058708">
    <property type="protein sequence ID" value="QLH48539.1"/>
    <property type="molecule type" value="Genomic_DNA"/>
</dbReference>
<feature type="transmembrane region" description="Helical" evidence="5">
    <location>
        <begin position="31"/>
        <end position="57"/>
    </location>
</feature>
<feature type="transmembrane region" description="Helical" evidence="5">
    <location>
        <begin position="63"/>
        <end position="81"/>
    </location>
</feature>
<dbReference type="InterPro" id="IPR003825">
    <property type="entry name" value="Colicin-V_CvpA"/>
</dbReference>
<proteinExistence type="predicted"/>
<dbReference type="PANTHER" id="PTHR36926">
    <property type="entry name" value="COLICIN V PRODUCTION PROTEIN"/>
    <property type="match status" value="1"/>
</dbReference>
<keyword evidence="4 5" id="KW-0472">Membrane</keyword>
<accession>A0A7D5SB70</accession>
<dbReference type="Pfam" id="PF02674">
    <property type="entry name" value="Colicin_V"/>
    <property type="match status" value="1"/>
</dbReference>
<protein>
    <submittedName>
        <fullName evidence="7">CvpA family protein</fullName>
    </submittedName>
    <submittedName>
        <fullName evidence="6">Pur regulon 18 kDa protein</fullName>
    </submittedName>
</protein>
<evidence type="ECO:0000256" key="4">
    <source>
        <dbReference type="ARBA" id="ARBA00023136"/>
    </source>
</evidence>
<dbReference type="InterPro" id="IPR052719">
    <property type="entry name" value="CvpA-like"/>
</dbReference>
<accession>A0A080M309</accession>
<reference evidence="7" key="3">
    <citation type="submission" date="2020-06" db="EMBL/GenBank/DDBJ databases">
        <authorList>
            <person name="Arumugam K."/>
            <person name="Besarab I."/>
            <person name="Haryono M."/>
            <person name="Bagci C."/>
            <person name="Beier S."/>
            <person name="Buchfink B."/>
            <person name="Gorska A."/>
            <person name="Qiu G."/>
            <person name="Huson D.H."/>
            <person name="Williams R.B."/>
        </authorList>
    </citation>
    <scope>NUCLEOTIDE SEQUENCE</scope>
    <source>
        <strain evidence="7">SSA1</strain>
    </source>
</reference>
<sequence length="163" mass="17624">MTVFDYLVLLIVAASLLLGVWRGVVGEIIALVAWVLAFFAAKWWGALLANGFATAIADPTLRIVAGWVTVFMATLVLMALLRLAVRRLIKALGMTLSDRLLGVIFGVARGLVIVLILVAVGGMTALPKEKWWSEAYFAAPLETAVLASKSWLPSDVAKRIRFG</sequence>
<comment type="subcellular location">
    <subcellularLocation>
        <location evidence="1">Membrane</location>
        <topology evidence="1">Multi-pass membrane protein</topology>
    </subcellularLocation>
</comment>
<feature type="transmembrane region" description="Helical" evidence="5">
    <location>
        <begin position="101"/>
        <end position="123"/>
    </location>
</feature>
<gene>
    <name evidence="6" type="primary">cvpA</name>
    <name evidence="6" type="ORF">AW06_003320</name>
    <name evidence="7" type="ORF">HWD57_01080</name>
</gene>
<dbReference type="AlphaFoldDB" id="A0A080M309"/>
<dbReference type="KEGG" id="acog:HWD57_01080"/>
<keyword evidence="2 5" id="KW-0812">Transmembrane</keyword>
<organism evidence="6 8">
    <name type="scientific">Candidatus Accumulibacter cognatus</name>
    <dbReference type="NCBI Taxonomy" id="2954383"/>
    <lineage>
        <taxon>Bacteria</taxon>
        <taxon>Pseudomonadati</taxon>
        <taxon>Pseudomonadota</taxon>
        <taxon>Betaproteobacteria</taxon>
        <taxon>Candidatus Accumulibacter</taxon>
    </lineage>
</organism>